<name>A0A1F4XKK5_9BACT</name>
<gene>
    <name evidence="3" type="ORF">A2V81_00495</name>
</gene>
<evidence type="ECO:0000256" key="1">
    <source>
        <dbReference type="ARBA" id="ARBA00007435"/>
    </source>
</evidence>
<dbReference type="Pfam" id="PF01541">
    <property type="entry name" value="GIY-YIG"/>
    <property type="match status" value="1"/>
</dbReference>
<dbReference type="PANTHER" id="PTHR34477">
    <property type="entry name" value="UPF0213 PROTEIN YHBQ"/>
    <property type="match status" value="1"/>
</dbReference>
<evidence type="ECO:0000313" key="3">
    <source>
        <dbReference type="EMBL" id="OGC82235.1"/>
    </source>
</evidence>
<dbReference type="Gene3D" id="3.40.1440.10">
    <property type="entry name" value="GIY-YIG endonuclease"/>
    <property type="match status" value="1"/>
</dbReference>
<dbReference type="PANTHER" id="PTHR34477:SF1">
    <property type="entry name" value="UPF0213 PROTEIN YHBQ"/>
    <property type="match status" value="1"/>
</dbReference>
<evidence type="ECO:0000313" key="4">
    <source>
        <dbReference type="Proteomes" id="UP000177614"/>
    </source>
</evidence>
<dbReference type="AlphaFoldDB" id="A0A1F4XKK5"/>
<dbReference type="CDD" id="cd10456">
    <property type="entry name" value="GIY-YIG_UPF0213"/>
    <property type="match status" value="1"/>
</dbReference>
<dbReference type="InterPro" id="IPR000305">
    <property type="entry name" value="GIY-YIG_endonuc"/>
</dbReference>
<comment type="caution">
    <text evidence="3">The sequence shown here is derived from an EMBL/GenBank/DDBJ whole genome shotgun (WGS) entry which is preliminary data.</text>
</comment>
<feature type="domain" description="GIY-YIG" evidence="2">
    <location>
        <begin position="1"/>
        <end position="76"/>
    </location>
</feature>
<dbReference type="InterPro" id="IPR050190">
    <property type="entry name" value="UPF0213_domain"/>
</dbReference>
<organism evidence="3 4">
    <name type="scientific">Candidatus Abawacabacteria bacterium RBG_16_42_10</name>
    <dbReference type="NCBI Taxonomy" id="1817814"/>
    <lineage>
        <taxon>Bacteria</taxon>
        <taxon>Candidatus Abawacaibacteriota</taxon>
    </lineage>
</organism>
<keyword evidence="3" id="KW-0540">Nuclease</keyword>
<dbReference type="InterPro" id="IPR035901">
    <property type="entry name" value="GIY-YIG_endonuc_sf"/>
</dbReference>
<dbReference type="STRING" id="1817814.A2V81_00495"/>
<evidence type="ECO:0000259" key="2">
    <source>
        <dbReference type="PROSITE" id="PS50164"/>
    </source>
</evidence>
<keyword evidence="3" id="KW-0255">Endonuclease</keyword>
<dbReference type="GO" id="GO:0004519">
    <property type="term" value="F:endonuclease activity"/>
    <property type="evidence" value="ECO:0007669"/>
    <property type="project" value="UniProtKB-KW"/>
</dbReference>
<proteinExistence type="inferred from homology"/>
<accession>A0A1F4XKK5</accession>
<dbReference type="Proteomes" id="UP000177614">
    <property type="component" value="Unassembled WGS sequence"/>
</dbReference>
<sequence>MYYLYMLTCADKTLYTGITVDLDRRIGEHNHSLLGAKYTKARRPVELVYSKKFRSRSAAAKAESRIKRLSREEKLALITLSNA</sequence>
<dbReference type="SUPFAM" id="SSF82771">
    <property type="entry name" value="GIY-YIG endonuclease"/>
    <property type="match status" value="1"/>
</dbReference>
<comment type="similarity">
    <text evidence="1">Belongs to the UPF0213 family.</text>
</comment>
<reference evidence="3 4" key="1">
    <citation type="journal article" date="2016" name="Nat. Commun.">
        <title>Thousands of microbial genomes shed light on interconnected biogeochemical processes in an aquifer system.</title>
        <authorList>
            <person name="Anantharaman K."/>
            <person name="Brown C.T."/>
            <person name="Hug L.A."/>
            <person name="Sharon I."/>
            <person name="Castelle C.J."/>
            <person name="Probst A.J."/>
            <person name="Thomas B.C."/>
            <person name="Singh A."/>
            <person name="Wilkins M.J."/>
            <person name="Karaoz U."/>
            <person name="Brodie E.L."/>
            <person name="Williams K.H."/>
            <person name="Hubbard S.S."/>
            <person name="Banfield J.F."/>
        </authorList>
    </citation>
    <scope>NUCLEOTIDE SEQUENCE [LARGE SCALE GENOMIC DNA]</scope>
</reference>
<dbReference type="EMBL" id="MEWR01000009">
    <property type="protein sequence ID" value="OGC82235.1"/>
    <property type="molecule type" value="Genomic_DNA"/>
</dbReference>
<keyword evidence="3" id="KW-0378">Hydrolase</keyword>
<protein>
    <submittedName>
        <fullName evidence="3">Endonuclease</fullName>
    </submittedName>
</protein>
<dbReference type="PROSITE" id="PS50164">
    <property type="entry name" value="GIY_YIG"/>
    <property type="match status" value="1"/>
</dbReference>